<evidence type="ECO:0000313" key="3">
    <source>
        <dbReference type="Proteomes" id="UP000000378"/>
    </source>
</evidence>
<gene>
    <name evidence="2" type="ordered locus">Slip_2035</name>
</gene>
<dbReference type="Proteomes" id="UP000000378">
    <property type="component" value="Chromosome"/>
</dbReference>
<reference evidence="3" key="1">
    <citation type="journal article" date="2010" name="Stand. Genomic Sci.">
        <title>Complete genome sequence of Syntrophothermus lipocalidus type strain (TGB-C1T).</title>
        <authorList>
            <consortium name="US DOE Joint Genome Institute (JGI-PGF)"/>
            <person name="Djao O."/>
            <person name="Zhang X."/>
            <person name="Lucas S."/>
            <person name="Lapidus A."/>
            <person name="Glavina Del Rio T."/>
            <person name="Nolan M."/>
            <person name="Tice H."/>
            <person name="Cheng J."/>
            <person name="Han C."/>
            <person name="Tapia R."/>
            <person name="Goodwin L."/>
            <person name="Pitluck S."/>
            <person name="Liolios K."/>
            <person name="Ivanova N."/>
            <person name="Mavromatis K."/>
            <person name="Mikhailova N."/>
            <person name="Ovchinnikova G."/>
            <person name="Pati A."/>
            <person name="Brambilla E."/>
            <person name="Chen A."/>
            <person name="Palaniappan K."/>
            <person name="Land M."/>
            <person name="Hauser L."/>
            <person name="Chang Y."/>
            <person name="Jeffries C."/>
            <person name="Rohde M."/>
            <person name="Sikorski J."/>
            <person name="Spring S."/>
            <person name="Goker M."/>
            <person name="Detter J."/>
            <person name="Woyke T."/>
            <person name="Bristow J."/>
            <person name="Eisen J."/>
            <person name="Markowitz V."/>
            <person name="Hugenholtz P."/>
            <person name="Kyrpides N."/>
            <person name="Klenk H."/>
        </authorList>
    </citation>
    <scope>NUCLEOTIDE SEQUENCE [LARGE SCALE GENOMIC DNA]</scope>
    <source>
        <strain evidence="3">DSM 12680 / TGB-C1</strain>
    </source>
</reference>
<organism evidence="2 3">
    <name type="scientific">Syntrophothermus lipocalidus (strain DSM 12680 / TGB-C1)</name>
    <dbReference type="NCBI Taxonomy" id="643648"/>
    <lineage>
        <taxon>Bacteria</taxon>
        <taxon>Bacillati</taxon>
        <taxon>Bacillota</taxon>
        <taxon>Clostridia</taxon>
        <taxon>Eubacteriales</taxon>
        <taxon>Syntrophomonadaceae</taxon>
        <taxon>Syntrophothermus</taxon>
    </lineage>
</organism>
<sequence length="183" mass="20105">MQKLVKVLSIFAVCLLLCGVVAGPAQAVTALQPTLEQGLAQAFGYKWGVLEYTPVKELPSGYTLAGTALVGFWTNVVGEEGLNFLAAPIVATDDNKAYIMIPLPRSNERFGWAVVKTETPSWECDFARKIQVKMAHKDDPDAVIMLEAALVPLKDLKAINHSYLYPLTVYEMPKSVNWSNGIY</sequence>
<dbReference type="STRING" id="643648.Slip_2035"/>
<keyword evidence="3" id="KW-1185">Reference proteome</keyword>
<feature type="chain" id="PRO_5003094081" evidence="1">
    <location>
        <begin position="28"/>
        <end position="183"/>
    </location>
</feature>
<dbReference type="RefSeq" id="WP_013176184.1">
    <property type="nucleotide sequence ID" value="NC_014220.1"/>
</dbReference>
<feature type="signal peptide" evidence="1">
    <location>
        <begin position="1"/>
        <end position="27"/>
    </location>
</feature>
<reference evidence="2 3" key="2">
    <citation type="journal article" date="2010" name="Stand. Genomic Sci.">
        <title>Complete genome sequence of Syntrophothermus lipocalidus type strain (TGB-C1).</title>
        <authorList>
            <person name="Djao O.D."/>
            <person name="Zhang X."/>
            <person name="Lucas S."/>
            <person name="Lapidus A."/>
            <person name="Del Rio T.G."/>
            <person name="Nolan M."/>
            <person name="Tice H."/>
            <person name="Cheng J.F."/>
            <person name="Han C."/>
            <person name="Tapia R."/>
            <person name="Goodwin L."/>
            <person name="Pitluck S."/>
            <person name="Liolios K."/>
            <person name="Ivanova N."/>
            <person name="Mavromatis K."/>
            <person name="Mikhailova N."/>
            <person name="Ovchinnikova G."/>
            <person name="Pati A."/>
            <person name="Brambilla E."/>
            <person name="Chen A."/>
            <person name="Palaniappan K."/>
            <person name="Land M."/>
            <person name="Hauser L."/>
            <person name="Chang Y.J."/>
            <person name="Jeffries C.D."/>
            <person name="Rohde M."/>
            <person name="Sikorski J."/>
            <person name="Spring S."/>
            <person name="Goker M."/>
            <person name="Detter J.C."/>
            <person name="Woyke T."/>
            <person name="Bristow J."/>
            <person name="Eisen J.A."/>
            <person name="Markowitz V."/>
            <person name="Hugenholtz P."/>
            <person name="Kyrpides N.C."/>
            <person name="Klenk H.P."/>
        </authorList>
    </citation>
    <scope>NUCLEOTIDE SEQUENCE [LARGE SCALE GENOMIC DNA]</scope>
    <source>
        <strain evidence="3">DSM 12680 / TGB-C1</strain>
    </source>
</reference>
<evidence type="ECO:0000256" key="1">
    <source>
        <dbReference type="SAM" id="SignalP"/>
    </source>
</evidence>
<dbReference type="AlphaFoldDB" id="D7CQ04"/>
<evidence type="ECO:0000313" key="2">
    <source>
        <dbReference type="EMBL" id="ADI02782.1"/>
    </source>
</evidence>
<accession>D7CQ04</accession>
<dbReference type="HOGENOM" id="CLU_1474468_0_0_9"/>
<dbReference type="KEGG" id="slp:Slip_2035"/>
<protein>
    <submittedName>
        <fullName evidence="2">Uncharacterized protein</fullName>
    </submittedName>
</protein>
<proteinExistence type="predicted"/>
<name>D7CQ04_SYNLT</name>
<keyword evidence="1" id="KW-0732">Signal</keyword>
<dbReference type="EMBL" id="CP002048">
    <property type="protein sequence ID" value="ADI02782.1"/>
    <property type="molecule type" value="Genomic_DNA"/>
</dbReference>